<keyword evidence="3" id="KW-1185">Reference proteome</keyword>
<evidence type="ECO:0000313" key="3">
    <source>
        <dbReference type="Proteomes" id="UP001283361"/>
    </source>
</evidence>
<proteinExistence type="predicted"/>
<protein>
    <submittedName>
        <fullName evidence="2">Uncharacterized protein</fullName>
    </submittedName>
</protein>
<dbReference type="EMBL" id="JAWDGP010004573">
    <property type="protein sequence ID" value="KAK3763325.1"/>
    <property type="molecule type" value="Genomic_DNA"/>
</dbReference>
<feature type="region of interest" description="Disordered" evidence="1">
    <location>
        <begin position="1"/>
        <end position="32"/>
    </location>
</feature>
<gene>
    <name evidence="2" type="ORF">RRG08_021148</name>
</gene>
<dbReference type="Proteomes" id="UP001283361">
    <property type="component" value="Unassembled WGS sequence"/>
</dbReference>
<name>A0AAE0Z5X9_9GAST</name>
<accession>A0AAE0Z5X9</accession>
<evidence type="ECO:0000256" key="1">
    <source>
        <dbReference type="SAM" id="MobiDB-lite"/>
    </source>
</evidence>
<organism evidence="2 3">
    <name type="scientific">Elysia crispata</name>
    <name type="common">lettuce slug</name>
    <dbReference type="NCBI Taxonomy" id="231223"/>
    <lineage>
        <taxon>Eukaryota</taxon>
        <taxon>Metazoa</taxon>
        <taxon>Spiralia</taxon>
        <taxon>Lophotrochozoa</taxon>
        <taxon>Mollusca</taxon>
        <taxon>Gastropoda</taxon>
        <taxon>Heterobranchia</taxon>
        <taxon>Euthyneura</taxon>
        <taxon>Panpulmonata</taxon>
        <taxon>Sacoglossa</taxon>
        <taxon>Placobranchoidea</taxon>
        <taxon>Plakobranchidae</taxon>
        <taxon>Elysia</taxon>
    </lineage>
</organism>
<sequence>MKFEKDDIIAGDNNKDDYAVTDEENKQEEHDAVHDGDDIIMCGHVLVLVQCDRSNLKNQYRSPVVPARLAPYRSGTD</sequence>
<evidence type="ECO:0000313" key="2">
    <source>
        <dbReference type="EMBL" id="KAK3763325.1"/>
    </source>
</evidence>
<dbReference type="AlphaFoldDB" id="A0AAE0Z5X9"/>
<comment type="caution">
    <text evidence="2">The sequence shown here is derived from an EMBL/GenBank/DDBJ whole genome shotgun (WGS) entry which is preliminary data.</text>
</comment>
<reference evidence="2" key="1">
    <citation type="journal article" date="2023" name="G3 (Bethesda)">
        <title>A reference genome for the long-term kleptoplast-retaining sea slug Elysia crispata morphotype clarki.</title>
        <authorList>
            <person name="Eastman K.E."/>
            <person name="Pendleton A.L."/>
            <person name="Shaikh M.A."/>
            <person name="Suttiyut T."/>
            <person name="Ogas R."/>
            <person name="Tomko P."/>
            <person name="Gavelis G."/>
            <person name="Widhalm J.R."/>
            <person name="Wisecaver J.H."/>
        </authorList>
    </citation>
    <scope>NUCLEOTIDE SEQUENCE</scope>
    <source>
        <strain evidence="2">ECLA1</strain>
    </source>
</reference>